<dbReference type="Proteomes" id="UP001281410">
    <property type="component" value="Unassembled WGS sequence"/>
</dbReference>
<protein>
    <submittedName>
        <fullName evidence="2">Uncharacterized protein</fullName>
    </submittedName>
</protein>
<proteinExistence type="predicted"/>
<keyword evidence="3" id="KW-1185">Reference proteome</keyword>
<feature type="region of interest" description="Disordered" evidence="1">
    <location>
        <begin position="1"/>
        <end position="60"/>
    </location>
</feature>
<accession>A0AAE0AI41</accession>
<name>A0AAE0AI41_9ROSI</name>
<dbReference type="EMBL" id="JANJYJ010000004">
    <property type="protein sequence ID" value="KAK3218165.1"/>
    <property type="molecule type" value="Genomic_DNA"/>
</dbReference>
<reference evidence="2" key="1">
    <citation type="journal article" date="2023" name="Plant J.">
        <title>Genome sequences and population genomics provide insights into the demographic history, inbreeding, and mutation load of two 'living fossil' tree species of Dipteronia.</title>
        <authorList>
            <person name="Feng Y."/>
            <person name="Comes H.P."/>
            <person name="Chen J."/>
            <person name="Zhu S."/>
            <person name="Lu R."/>
            <person name="Zhang X."/>
            <person name="Li P."/>
            <person name="Qiu J."/>
            <person name="Olsen K.M."/>
            <person name="Qiu Y."/>
        </authorList>
    </citation>
    <scope>NUCLEOTIDE SEQUENCE</scope>
    <source>
        <strain evidence="2">NBL</strain>
    </source>
</reference>
<sequence>MKAKEDLRTIAESSGDFYSEEEEDEEEDNSYDSEESSSKLSPSSSTCNNNNRSNHQLGDQNKNDNVLVLASCKSCLMYFMVPKQVEDYPKCNDLFTSIDEKAKADFAWIPFEG</sequence>
<comment type="caution">
    <text evidence="2">The sequence shown here is derived from an EMBL/GenBank/DDBJ whole genome shotgun (WGS) entry which is preliminary data.</text>
</comment>
<dbReference type="AlphaFoldDB" id="A0AAE0AI41"/>
<feature type="compositionally biased region" description="Acidic residues" evidence="1">
    <location>
        <begin position="18"/>
        <end position="35"/>
    </location>
</feature>
<organism evidence="2 3">
    <name type="scientific">Dipteronia sinensis</name>
    <dbReference type="NCBI Taxonomy" id="43782"/>
    <lineage>
        <taxon>Eukaryota</taxon>
        <taxon>Viridiplantae</taxon>
        <taxon>Streptophyta</taxon>
        <taxon>Embryophyta</taxon>
        <taxon>Tracheophyta</taxon>
        <taxon>Spermatophyta</taxon>
        <taxon>Magnoliopsida</taxon>
        <taxon>eudicotyledons</taxon>
        <taxon>Gunneridae</taxon>
        <taxon>Pentapetalae</taxon>
        <taxon>rosids</taxon>
        <taxon>malvids</taxon>
        <taxon>Sapindales</taxon>
        <taxon>Sapindaceae</taxon>
        <taxon>Hippocastanoideae</taxon>
        <taxon>Acereae</taxon>
        <taxon>Dipteronia</taxon>
    </lineage>
</organism>
<evidence type="ECO:0000313" key="3">
    <source>
        <dbReference type="Proteomes" id="UP001281410"/>
    </source>
</evidence>
<feature type="compositionally biased region" description="Low complexity" evidence="1">
    <location>
        <begin position="38"/>
        <end position="54"/>
    </location>
</feature>
<gene>
    <name evidence="2" type="ORF">Dsin_012135</name>
</gene>
<evidence type="ECO:0000256" key="1">
    <source>
        <dbReference type="SAM" id="MobiDB-lite"/>
    </source>
</evidence>
<evidence type="ECO:0000313" key="2">
    <source>
        <dbReference type="EMBL" id="KAK3218165.1"/>
    </source>
</evidence>